<protein>
    <submittedName>
        <fullName evidence="1">Uncharacterized protein</fullName>
    </submittedName>
</protein>
<dbReference type="EMBL" id="GISG01038569">
    <property type="protein sequence ID" value="MBA4622401.1"/>
    <property type="molecule type" value="Transcribed_RNA"/>
</dbReference>
<accession>A0A7C9CN84</accession>
<proteinExistence type="predicted"/>
<reference evidence="1" key="2">
    <citation type="submission" date="2020-07" db="EMBL/GenBank/DDBJ databases">
        <authorList>
            <person name="Vera ALvarez R."/>
            <person name="Arias-Moreno D.M."/>
            <person name="Jimenez-Jacinto V."/>
            <person name="Jimenez-Bremont J.F."/>
            <person name="Swaminathan K."/>
            <person name="Moose S.P."/>
            <person name="Guerrero-Gonzalez M.L."/>
            <person name="Marino-Ramirez L."/>
            <person name="Landsman D."/>
            <person name="Rodriguez-Kessler M."/>
            <person name="Delgado-Sanchez P."/>
        </authorList>
    </citation>
    <scope>NUCLEOTIDE SEQUENCE</scope>
    <source>
        <tissue evidence="1">Cladode</tissue>
    </source>
</reference>
<name>A0A7C9CN84_OPUST</name>
<evidence type="ECO:0000313" key="1">
    <source>
        <dbReference type="EMBL" id="MBA4622401.1"/>
    </source>
</evidence>
<organism evidence="1">
    <name type="scientific">Opuntia streptacantha</name>
    <name type="common">Prickly pear cactus</name>
    <name type="synonym">Opuntia cardona</name>
    <dbReference type="NCBI Taxonomy" id="393608"/>
    <lineage>
        <taxon>Eukaryota</taxon>
        <taxon>Viridiplantae</taxon>
        <taxon>Streptophyta</taxon>
        <taxon>Embryophyta</taxon>
        <taxon>Tracheophyta</taxon>
        <taxon>Spermatophyta</taxon>
        <taxon>Magnoliopsida</taxon>
        <taxon>eudicotyledons</taxon>
        <taxon>Gunneridae</taxon>
        <taxon>Pentapetalae</taxon>
        <taxon>Caryophyllales</taxon>
        <taxon>Cactineae</taxon>
        <taxon>Cactaceae</taxon>
        <taxon>Opuntioideae</taxon>
        <taxon>Opuntia</taxon>
    </lineage>
</organism>
<dbReference type="AlphaFoldDB" id="A0A7C9CN84"/>
<sequence>MLCLISHPPLFGDMGRDSKRGKKTGLVGVLEIKLFPCTVAPSKSTAGRTPHRPLFCVHHGFTQLLLILFNLNCNLQIRVEKIFKASITRCKGDAILSFPGSKHLHQWHYNWIIHIW</sequence>
<reference evidence="1" key="1">
    <citation type="journal article" date="2013" name="J. Plant Res.">
        <title>Effect of fungi and light on seed germination of three Opuntia species from semiarid lands of central Mexico.</title>
        <authorList>
            <person name="Delgado-Sanchez P."/>
            <person name="Jimenez-Bremont J.F."/>
            <person name="Guerrero-Gonzalez Mde L."/>
            <person name="Flores J."/>
        </authorList>
    </citation>
    <scope>NUCLEOTIDE SEQUENCE</scope>
    <source>
        <tissue evidence="1">Cladode</tissue>
    </source>
</reference>